<dbReference type="CDD" id="cd00156">
    <property type="entry name" value="REC"/>
    <property type="match status" value="1"/>
</dbReference>
<dbReference type="PANTHER" id="PTHR44591">
    <property type="entry name" value="STRESS RESPONSE REGULATOR PROTEIN 1"/>
    <property type="match status" value="1"/>
</dbReference>
<keyword evidence="1 4" id="KW-0597">Phosphoprotein</keyword>
<organism evidence="6 7">
    <name type="scientific">Caulifigura coniformis</name>
    <dbReference type="NCBI Taxonomy" id="2527983"/>
    <lineage>
        <taxon>Bacteria</taxon>
        <taxon>Pseudomonadati</taxon>
        <taxon>Planctomycetota</taxon>
        <taxon>Planctomycetia</taxon>
        <taxon>Planctomycetales</taxon>
        <taxon>Planctomycetaceae</taxon>
        <taxon>Caulifigura</taxon>
    </lineage>
</organism>
<dbReference type="RefSeq" id="WP_197453983.1">
    <property type="nucleotide sequence ID" value="NZ_CP036271.1"/>
</dbReference>
<evidence type="ECO:0000256" key="4">
    <source>
        <dbReference type="PROSITE-ProRule" id="PRU00169"/>
    </source>
</evidence>
<feature type="domain" description="Response regulatory" evidence="5">
    <location>
        <begin position="440"/>
        <end position="556"/>
    </location>
</feature>
<dbReference type="Proteomes" id="UP000315700">
    <property type="component" value="Chromosome"/>
</dbReference>
<dbReference type="Gene3D" id="3.40.50.2300">
    <property type="match status" value="1"/>
</dbReference>
<gene>
    <name evidence="6" type="primary">rssB</name>
    <name evidence="6" type="ORF">Pan44_19930</name>
</gene>
<evidence type="ECO:0000313" key="6">
    <source>
        <dbReference type="EMBL" id="QDT53966.1"/>
    </source>
</evidence>
<evidence type="ECO:0000259" key="5">
    <source>
        <dbReference type="PROSITE" id="PS50110"/>
    </source>
</evidence>
<dbReference type="InterPro" id="IPR000014">
    <property type="entry name" value="PAS"/>
</dbReference>
<evidence type="ECO:0000256" key="2">
    <source>
        <dbReference type="ARBA" id="ARBA00022679"/>
    </source>
</evidence>
<dbReference type="CDD" id="cd00130">
    <property type="entry name" value="PAS"/>
    <property type="match status" value="1"/>
</dbReference>
<dbReference type="PANTHER" id="PTHR44591:SF3">
    <property type="entry name" value="RESPONSE REGULATORY DOMAIN-CONTAINING PROTEIN"/>
    <property type="match status" value="1"/>
</dbReference>
<dbReference type="InParanoid" id="A0A517SCX9"/>
<dbReference type="Pfam" id="PF00072">
    <property type="entry name" value="Response_reg"/>
    <property type="match status" value="1"/>
</dbReference>
<dbReference type="InterPro" id="IPR003018">
    <property type="entry name" value="GAF"/>
</dbReference>
<reference evidence="6 7" key="1">
    <citation type="submission" date="2019-02" db="EMBL/GenBank/DDBJ databases">
        <title>Deep-cultivation of Planctomycetes and their phenomic and genomic characterization uncovers novel biology.</title>
        <authorList>
            <person name="Wiegand S."/>
            <person name="Jogler M."/>
            <person name="Boedeker C."/>
            <person name="Pinto D."/>
            <person name="Vollmers J."/>
            <person name="Rivas-Marin E."/>
            <person name="Kohn T."/>
            <person name="Peeters S.H."/>
            <person name="Heuer A."/>
            <person name="Rast P."/>
            <person name="Oberbeckmann S."/>
            <person name="Bunk B."/>
            <person name="Jeske O."/>
            <person name="Meyerdierks A."/>
            <person name="Storesund J.E."/>
            <person name="Kallscheuer N."/>
            <person name="Luecker S."/>
            <person name="Lage O.M."/>
            <person name="Pohl T."/>
            <person name="Merkel B.J."/>
            <person name="Hornburger P."/>
            <person name="Mueller R.-W."/>
            <person name="Bruemmer F."/>
            <person name="Labrenz M."/>
            <person name="Spormann A.M."/>
            <person name="Op den Camp H."/>
            <person name="Overmann J."/>
            <person name="Amann R."/>
            <person name="Jetten M.S.M."/>
            <person name="Mascher T."/>
            <person name="Medema M.H."/>
            <person name="Devos D.P."/>
            <person name="Kaster A.-K."/>
            <person name="Ovreas L."/>
            <person name="Rohde M."/>
            <person name="Galperin M.Y."/>
            <person name="Jogler C."/>
        </authorList>
    </citation>
    <scope>NUCLEOTIDE SEQUENCE [LARGE SCALE GENOMIC DNA]</scope>
    <source>
        <strain evidence="6 7">Pan44</strain>
    </source>
</reference>
<dbReference type="AlphaFoldDB" id="A0A517SCX9"/>
<dbReference type="SMART" id="SM00448">
    <property type="entry name" value="REC"/>
    <property type="match status" value="1"/>
</dbReference>
<dbReference type="InterPro" id="IPR011006">
    <property type="entry name" value="CheY-like_superfamily"/>
</dbReference>
<evidence type="ECO:0000256" key="3">
    <source>
        <dbReference type="ARBA" id="ARBA00022777"/>
    </source>
</evidence>
<keyword evidence="2" id="KW-0808">Transferase</keyword>
<dbReference type="InterPro" id="IPR050595">
    <property type="entry name" value="Bact_response_regulator"/>
</dbReference>
<dbReference type="KEGG" id="ccos:Pan44_19930"/>
<dbReference type="InterPro" id="IPR001789">
    <property type="entry name" value="Sig_transdc_resp-reg_receiver"/>
</dbReference>
<dbReference type="SUPFAM" id="SSF55785">
    <property type="entry name" value="PYP-like sensor domain (PAS domain)"/>
    <property type="match status" value="1"/>
</dbReference>
<dbReference type="Pfam" id="PF01590">
    <property type="entry name" value="GAF"/>
    <property type="match status" value="1"/>
</dbReference>
<evidence type="ECO:0000256" key="1">
    <source>
        <dbReference type="ARBA" id="ARBA00022553"/>
    </source>
</evidence>
<dbReference type="PROSITE" id="PS50110">
    <property type="entry name" value="RESPONSE_REGULATORY"/>
    <property type="match status" value="1"/>
</dbReference>
<keyword evidence="3" id="KW-0418">Kinase</keyword>
<keyword evidence="7" id="KW-1185">Reference proteome</keyword>
<proteinExistence type="predicted"/>
<dbReference type="Gene3D" id="3.30.450.20">
    <property type="entry name" value="PAS domain"/>
    <property type="match status" value="1"/>
</dbReference>
<dbReference type="SUPFAM" id="SSF55781">
    <property type="entry name" value="GAF domain-like"/>
    <property type="match status" value="1"/>
</dbReference>
<dbReference type="InterPro" id="IPR029016">
    <property type="entry name" value="GAF-like_dom_sf"/>
</dbReference>
<evidence type="ECO:0000313" key="7">
    <source>
        <dbReference type="Proteomes" id="UP000315700"/>
    </source>
</evidence>
<accession>A0A517SCX9</accession>
<dbReference type="InterPro" id="IPR035965">
    <property type="entry name" value="PAS-like_dom_sf"/>
</dbReference>
<sequence>MSQAVKARPRVLILGAVEDSLEPVIEELQPHCELVVAEDVPDALRRLRDETFRGVCVLSRDMAPAGFLLEVGGVLAKLPDGVALLDVDGRIVWSNARLAELAGTNRSLAGVEFFEAFQNPEIIGPDFAPLHTALALGTPAVTTFKRGDKVFLELDASPIDQAEDGLPEYLLIVVRDRSKEVLQRHKLNAIYQAGLELGDLQPQEISDLSEEDRVELLKHKILQFTKDLLEFETVEIRLLNRDTGELKPLLSVGMQPEASHRVLFASSEKNGVTGFVAATGRSYLCEDTSRDSLFLPGAFDTKSSLTVPLILHDETLGTFNVESPRTGAFSQDDLQFLELFCREVAIALNTLDLLAAEKASTAAESAQQLAADTACPTDEVLNDAAWLLAQPSTSPEAAERLLRIVNQVRGVCRSIHGTGEQLVDGPKPADGDRAALIGKRVLIVDAEADNRKAGHQLLGPHGSIVETARSAEEALLMLKAFTYDVIIADIRLPDMSGSQMFAKIRDRGDLTPIILMAGFGYDASHSLVRGRQMGMKFAIFKPFRREQLVNAVEQSVNPKAEPAAATMPA</sequence>
<dbReference type="InterPro" id="IPR013656">
    <property type="entry name" value="PAS_4"/>
</dbReference>
<dbReference type="GO" id="GO:0016301">
    <property type="term" value="F:kinase activity"/>
    <property type="evidence" value="ECO:0007669"/>
    <property type="project" value="UniProtKB-KW"/>
</dbReference>
<feature type="modified residue" description="4-aspartylphosphate" evidence="4">
    <location>
        <position position="489"/>
    </location>
</feature>
<dbReference type="Pfam" id="PF08448">
    <property type="entry name" value="PAS_4"/>
    <property type="match status" value="1"/>
</dbReference>
<dbReference type="EMBL" id="CP036271">
    <property type="protein sequence ID" value="QDT53966.1"/>
    <property type="molecule type" value="Genomic_DNA"/>
</dbReference>
<dbReference type="SMART" id="SM00065">
    <property type="entry name" value="GAF"/>
    <property type="match status" value="1"/>
</dbReference>
<protein>
    <submittedName>
        <fullName evidence="6">Regulator of RpoS</fullName>
    </submittedName>
</protein>
<dbReference type="Gene3D" id="3.30.450.40">
    <property type="match status" value="1"/>
</dbReference>
<dbReference type="SUPFAM" id="SSF52172">
    <property type="entry name" value="CheY-like"/>
    <property type="match status" value="1"/>
</dbReference>
<name>A0A517SCX9_9PLAN</name>
<dbReference type="GO" id="GO:0000160">
    <property type="term" value="P:phosphorelay signal transduction system"/>
    <property type="evidence" value="ECO:0007669"/>
    <property type="project" value="InterPro"/>
</dbReference>